<dbReference type="PANTHER" id="PTHR30231">
    <property type="entry name" value="DNA POLYMERASE III SUBUNIT EPSILON"/>
    <property type="match status" value="1"/>
</dbReference>
<dbReference type="InterPro" id="IPR012337">
    <property type="entry name" value="RNaseH-like_sf"/>
</dbReference>
<dbReference type="Proteomes" id="UP000585050">
    <property type="component" value="Unassembled WGS sequence"/>
</dbReference>
<dbReference type="GO" id="GO:0008408">
    <property type="term" value="F:3'-5' exonuclease activity"/>
    <property type="evidence" value="ECO:0007669"/>
    <property type="project" value="TreeGrafter"/>
</dbReference>
<dbReference type="Pfam" id="PF00533">
    <property type="entry name" value="BRCT"/>
    <property type="match status" value="1"/>
</dbReference>
<dbReference type="AlphaFoldDB" id="A0A7X8SGR7"/>
<evidence type="ECO:0000313" key="3">
    <source>
        <dbReference type="Proteomes" id="UP000585050"/>
    </source>
</evidence>
<name>A0A7X8SGR7_9BACT</name>
<evidence type="ECO:0000313" key="2">
    <source>
        <dbReference type="EMBL" id="NLR89953.1"/>
    </source>
</evidence>
<dbReference type="InterPro" id="IPR036397">
    <property type="entry name" value="RNaseH_sf"/>
</dbReference>
<reference evidence="2 3" key="1">
    <citation type="submission" date="2020-04" db="EMBL/GenBank/DDBJ databases">
        <title>Flammeovirga sp. SR4, a novel species isolated from seawater.</title>
        <authorList>
            <person name="Wang X."/>
        </authorList>
    </citation>
    <scope>NUCLEOTIDE SEQUENCE [LARGE SCALE GENOMIC DNA]</scope>
    <source>
        <strain evidence="2 3">SR4</strain>
    </source>
</reference>
<dbReference type="GO" id="GO:0003676">
    <property type="term" value="F:nucleic acid binding"/>
    <property type="evidence" value="ECO:0007669"/>
    <property type="project" value="InterPro"/>
</dbReference>
<dbReference type="Gene3D" id="3.40.50.10190">
    <property type="entry name" value="BRCT domain"/>
    <property type="match status" value="1"/>
</dbReference>
<keyword evidence="3" id="KW-1185">Reference proteome</keyword>
<dbReference type="PROSITE" id="PS50172">
    <property type="entry name" value="BRCT"/>
    <property type="match status" value="1"/>
</dbReference>
<evidence type="ECO:0000259" key="1">
    <source>
        <dbReference type="PROSITE" id="PS50172"/>
    </source>
</evidence>
<dbReference type="InterPro" id="IPR001357">
    <property type="entry name" value="BRCT_dom"/>
</dbReference>
<dbReference type="InterPro" id="IPR013520">
    <property type="entry name" value="Ribonucl_H"/>
</dbReference>
<dbReference type="CDD" id="cd06130">
    <property type="entry name" value="DNA_pol_III_epsilon_like"/>
    <property type="match status" value="1"/>
</dbReference>
<dbReference type="RefSeq" id="WP_168880636.1">
    <property type="nucleotide sequence ID" value="NZ_JABAIL010000001.1"/>
</dbReference>
<dbReference type="SMART" id="SM00479">
    <property type="entry name" value="EXOIII"/>
    <property type="match status" value="1"/>
</dbReference>
<gene>
    <name evidence="2" type="ORF">HGP29_01990</name>
</gene>
<dbReference type="Pfam" id="PF00929">
    <property type="entry name" value="RNase_T"/>
    <property type="match status" value="1"/>
</dbReference>
<dbReference type="GO" id="GO:0006259">
    <property type="term" value="P:DNA metabolic process"/>
    <property type="evidence" value="ECO:0007669"/>
    <property type="project" value="UniProtKB-ARBA"/>
</dbReference>
<dbReference type="EMBL" id="JABAIL010000001">
    <property type="protein sequence ID" value="NLR89953.1"/>
    <property type="molecule type" value="Genomic_DNA"/>
</dbReference>
<sequence>MEFTAIDFETAHGARWSICQVGIVKVKNGVIVDRYESLIRPPDNRYHSFNTSIHGITPEMTIDAPSFYQVWDEIIPYIEGQLIVAHNAGFDVSALEQTLELYDIDIPVFDYDCTYKRTGVALDDVCYTFGWELKHHDALADAEACAKLYIELHRERELPVFEKNPFKKKKGTNPFRTQLSGDILKPDFENADPESPFYKQKVVITGLFNQWERYELAYKLKGLGAKINTNISGQTNMVLVGSDPGPSKLKKVDMYNQQGKHIQKLNEQDIKEIFEVLEE</sequence>
<dbReference type="SUPFAM" id="SSF53098">
    <property type="entry name" value="Ribonuclease H-like"/>
    <property type="match status" value="1"/>
</dbReference>
<comment type="caution">
    <text evidence="2">The sequence shown here is derived from an EMBL/GenBank/DDBJ whole genome shotgun (WGS) entry which is preliminary data.</text>
</comment>
<dbReference type="Gene3D" id="3.30.420.10">
    <property type="entry name" value="Ribonuclease H-like superfamily/Ribonuclease H"/>
    <property type="match status" value="1"/>
</dbReference>
<dbReference type="GO" id="GO:0005829">
    <property type="term" value="C:cytosol"/>
    <property type="evidence" value="ECO:0007669"/>
    <property type="project" value="TreeGrafter"/>
</dbReference>
<dbReference type="PANTHER" id="PTHR30231:SF42">
    <property type="entry name" value="EXONUCLEASE"/>
    <property type="match status" value="1"/>
</dbReference>
<dbReference type="InterPro" id="IPR036420">
    <property type="entry name" value="BRCT_dom_sf"/>
</dbReference>
<accession>A0A7X8SGR7</accession>
<dbReference type="SUPFAM" id="SSF52113">
    <property type="entry name" value="BRCT domain"/>
    <property type="match status" value="1"/>
</dbReference>
<feature type="domain" description="BRCT" evidence="1">
    <location>
        <begin position="192"/>
        <end position="279"/>
    </location>
</feature>
<proteinExistence type="predicted"/>
<dbReference type="CDD" id="cd17748">
    <property type="entry name" value="BRCT_DNA_ligase_like"/>
    <property type="match status" value="1"/>
</dbReference>
<organism evidence="2 3">
    <name type="scientific">Flammeovirga agarivorans</name>
    <dbReference type="NCBI Taxonomy" id="2726742"/>
    <lineage>
        <taxon>Bacteria</taxon>
        <taxon>Pseudomonadati</taxon>
        <taxon>Bacteroidota</taxon>
        <taxon>Cytophagia</taxon>
        <taxon>Cytophagales</taxon>
        <taxon>Flammeovirgaceae</taxon>
        <taxon>Flammeovirga</taxon>
    </lineage>
</organism>
<protein>
    <recommendedName>
        <fullName evidence="1">BRCT domain-containing protein</fullName>
    </recommendedName>
</protein>